<dbReference type="SUPFAM" id="SSF52540">
    <property type="entry name" value="P-loop containing nucleoside triphosphate hydrolases"/>
    <property type="match status" value="1"/>
</dbReference>
<reference evidence="1 2" key="2">
    <citation type="submission" date="2018-12" db="EMBL/GenBank/DDBJ databases">
        <title>Nakamurella antarcticus sp. nov., isolated from Antarctica South Shetland Islands soil.</title>
        <authorList>
            <person name="Peng F."/>
        </authorList>
    </citation>
    <scope>NUCLEOTIDE SEQUENCE [LARGE SCALE GENOMIC DNA]</scope>
    <source>
        <strain evidence="1 2">S14-144</strain>
    </source>
</reference>
<gene>
    <name evidence="1" type="ORF">EH165_02015</name>
</gene>
<dbReference type="InterPro" id="IPR027417">
    <property type="entry name" value="P-loop_NTPase"/>
</dbReference>
<sequence length="185" mass="20708">MFSRWCGDVARRTLAGPALLGGTRLLTIDGPSGSGKSTIAAELRRYFDDGVAVLPTDDFATWAHPFSWWRRLEAQVLDPIASMRQVHYLANDWSTGMPQATISKSIALPTVLILEGVSAGRREVSTRTTISCWVELPDRDLRLERAVARDGESSRLYLQQWQRDEDAWFAADGTRDRADITLRVS</sequence>
<dbReference type="GO" id="GO:0016301">
    <property type="term" value="F:kinase activity"/>
    <property type="evidence" value="ECO:0007669"/>
    <property type="project" value="UniProtKB-KW"/>
</dbReference>
<accession>A0A3G8ZPR2</accession>
<dbReference type="EMBL" id="CP034170">
    <property type="protein sequence ID" value="AZI59332.1"/>
    <property type="molecule type" value="Genomic_DNA"/>
</dbReference>
<reference evidence="1 2" key="1">
    <citation type="submission" date="2018-11" db="EMBL/GenBank/DDBJ databases">
        <authorList>
            <person name="Da X."/>
        </authorList>
    </citation>
    <scope>NUCLEOTIDE SEQUENCE [LARGE SCALE GENOMIC DNA]</scope>
    <source>
        <strain evidence="1 2">S14-144</strain>
    </source>
</reference>
<dbReference type="OrthoDB" id="3237545at2"/>
<evidence type="ECO:0000313" key="2">
    <source>
        <dbReference type="Proteomes" id="UP000268084"/>
    </source>
</evidence>
<keyword evidence="2" id="KW-1185">Reference proteome</keyword>
<keyword evidence="1" id="KW-0808">Transferase</keyword>
<dbReference type="Proteomes" id="UP000268084">
    <property type="component" value="Chromosome"/>
</dbReference>
<protein>
    <submittedName>
        <fullName evidence="1">Uridine kinase</fullName>
    </submittedName>
</protein>
<proteinExistence type="predicted"/>
<organism evidence="1 2">
    <name type="scientific">Nakamurella antarctica</name>
    <dbReference type="NCBI Taxonomy" id="1902245"/>
    <lineage>
        <taxon>Bacteria</taxon>
        <taxon>Bacillati</taxon>
        <taxon>Actinomycetota</taxon>
        <taxon>Actinomycetes</taxon>
        <taxon>Nakamurellales</taxon>
        <taxon>Nakamurellaceae</taxon>
        <taxon>Nakamurella</taxon>
    </lineage>
</organism>
<dbReference type="KEGG" id="nak:EH165_02015"/>
<dbReference type="AlphaFoldDB" id="A0A3G8ZPR2"/>
<name>A0A3G8ZPR2_9ACTN</name>
<evidence type="ECO:0000313" key="1">
    <source>
        <dbReference type="EMBL" id="AZI59332.1"/>
    </source>
</evidence>
<dbReference type="Gene3D" id="3.40.50.300">
    <property type="entry name" value="P-loop containing nucleotide triphosphate hydrolases"/>
    <property type="match status" value="1"/>
</dbReference>
<keyword evidence="1" id="KW-0418">Kinase</keyword>